<dbReference type="EMBL" id="CM042032">
    <property type="protein sequence ID" value="KAI3776682.1"/>
    <property type="molecule type" value="Genomic_DNA"/>
</dbReference>
<dbReference type="Proteomes" id="UP001056120">
    <property type="component" value="Linkage Group LG15"/>
</dbReference>
<proteinExistence type="predicted"/>
<evidence type="ECO:0000313" key="2">
    <source>
        <dbReference type="Proteomes" id="UP001056120"/>
    </source>
</evidence>
<protein>
    <submittedName>
        <fullName evidence="1">Uncharacterized protein</fullName>
    </submittedName>
</protein>
<sequence length="399" mass="46000">MDRELIIPPDSSDEFDLFISHGSGSSSLQFLTDIVAQAKQEDTATSKKRYVARDHEQAQETLIKDYFVEENPKYDEVQLYGKEFLRRPTSHDVAFLYNAHEEKHGIPGILGSIDCTHFVWRMCSTRLHGQYIRSDHQYTTIMLEAMASNDLWFWHVFCGPPGSNNDINVLQKSPIFTNEQLGTAPKCSFHVNGREYKHVYYHTEGIYPTWSTFVKSFAYPTNPKERKFKKVQGSARKDVERAFGGLKAKWGILRRPARSHKQEKIRNVVYACMLLHNMIIKDDRKAISPVYIRDPLTDTVIDNNVLSQLHEASSYFRLRFDVTIAVFQDLVRIPPVAVSQFYRTFSLSLSVLPGAPISILLRLSVRYTALVSPPFFRLRRGVTFDLVEHIASMMHLDEE</sequence>
<gene>
    <name evidence="1" type="ORF">L1987_46470</name>
</gene>
<reference evidence="1 2" key="2">
    <citation type="journal article" date="2022" name="Mol. Ecol. Resour.">
        <title>The genomes of chicory, endive, great burdock and yacon provide insights into Asteraceae paleo-polyploidization history and plant inulin production.</title>
        <authorList>
            <person name="Fan W."/>
            <person name="Wang S."/>
            <person name="Wang H."/>
            <person name="Wang A."/>
            <person name="Jiang F."/>
            <person name="Liu H."/>
            <person name="Zhao H."/>
            <person name="Xu D."/>
            <person name="Zhang Y."/>
        </authorList>
    </citation>
    <scope>NUCLEOTIDE SEQUENCE [LARGE SCALE GENOMIC DNA]</scope>
    <source>
        <strain evidence="2">cv. Yunnan</strain>
        <tissue evidence="1">Leaves</tissue>
    </source>
</reference>
<comment type="caution">
    <text evidence="1">The sequence shown here is derived from an EMBL/GenBank/DDBJ whole genome shotgun (WGS) entry which is preliminary data.</text>
</comment>
<name>A0ACB9G1K5_9ASTR</name>
<accession>A0ACB9G1K5</accession>
<keyword evidence="2" id="KW-1185">Reference proteome</keyword>
<evidence type="ECO:0000313" key="1">
    <source>
        <dbReference type="EMBL" id="KAI3776682.1"/>
    </source>
</evidence>
<organism evidence="1 2">
    <name type="scientific">Smallanthus sonchifolius</name>
    <dbReference type="NCBI Taxonomy" id="185202"/>
    <lineage>
        <taxon>Eukaryota</taxon>
        <taxon>Viridiplantae</taxon>
        <taxon>Streptophyta</taxon>
        <taxon>Embryophyta</taxon>
        <taxon>Tracheophyta</taxon>
        <taxon>Spermatophyta</taxon>
        <taxon>Magnoliopsida</taxon>
        <taxon>eudicotyledons</taxon>
        <taxon>Gunneridae</taxon>
        <taxon>Pentapetalae</taxon>
        <taxon>asterids</taxon>
        <taxon>campanulids</taxon>
        <taxon>Asterales</taxon>
        <taxon>Asteraceae</taxon>
        <taxon>Asteroideae</taxon>
        <taxon>Heliantheae alliance</taxon>
        <taxon>Millerieae</taxon>
        <taxon>Smallanthus</taxon>
    </lineage>
</organism>
<reference evidence="2" key="1">
    <citation type="journal article" date="2022" name="Mol. Ecol. Resour.">
        <title>The genomes of chicory, endive, great burdock and yacon provide insights into Asteraceae palaeo-polyploidization history and plant inulin production.</title>
        <authorList>
            <person name="Fan W."/>
            <person name="Wang S."/>
            <person name="Wang H."/>
            <person name="Wang A."/>
            <person name="Jiang F."/>
            <person name="Liu H."/>
            <person name="Zhao H."/>
            <person name="Xu D."/>
            <person name="Zhang Y."/>
        </authorList>
    </citation>
    <scope>NUCLEOTIDE SEQUENCE [LARGE SCALE GENOMIC DNA]</scope>
    <source>
        <strain evidence="2">cv. Yunnan</strain>
    </source>
</reference>